<protein>
    <submittedName>
        <fullName evidence="1">Uncharacterized protein</fullName>
    </submittedName>
</protein>
<organism evidence="1 2">
    <name type="scientific">Ruegeria intermedia</name>
    <dbReference type="NCBI Taxonomy" id="996115"/>
    <lineage>
        <taxon>Bacteria</taxon>
        <taxon>Pseudomonadati</taxon>
        <taxon>Pseudomonadota</taxon>
        <taxon>Alphaproteobacteria</taxon>
        <taxon>Rhodobacterales</taxon>
        <taxon>Roseobacteraceae</taxon>
        <taxon>Ruegeria</taxon>
    </lineage>
</organism>
<gene>
    <name evidence="1" type="ORF">SAMN05444279_13514</name>
</gene>
<sequence>MDSVVKNFPPIQVGEQIIEFPHLVPHVVDLPNHGPDGRTLRVRISYQSHVFSQSCAHDAEDFDFLDEGKNKRTFCIDRFNLSQGLPAICTNLLESNAYTWESKDKNRVSNLAVIDGALVSGRHHVVVYYLFPSKVDGLDVEMVVKSAYEKDINFDHIKRRFRMIQKVKTCFYTKKRIP</sequence>
<dbReference type="AlphaFoldDB" id="A0A1M5B9S9"/>
<keyword evidence="2" id="KW-1185">Reference proteome</keyword>
<accession>A0A1M5B9S9</accession>
<proteinExistence type="predicted"/>
<reference evidence="1 2" key="1">
    <citation type="submission" date="2016-11" db="EMBL/GenBank/DDBJ databases">
        <authorList>
            <person name="Varghese N."/>
            <person name="Submissions S."/>
        </authorList>
    </citation>
    <scope>NUCLEOTIDE SEQUENCE [LARGE SCALE GENOMIC DNA]</scope>
    <source>
        <strain evidence="1 2">DSM 29341</strain>
    </source>
</reference>
<evidence type="ECO:0000313" key="2">
    <source>
        <dbReference type="Proteomes" id="UP000325134"/>
    </source>
</evidence>
<dbReference type="Proteomes" id="UP000325134">
    <property type="component" value="Unassembled WGS sequence"/>
</dbReference>
<evidence type="ECO:0000313" key="1">
    <source>
        <dbReference type="EMBL" id="SHF39239.1"/>
    </source>
</evidence>
<dbReference type="EMBL" id="FQVK01000035">
    <property type="protein sequence ID" value="SHF39239.1"/>
    <property type="molecule type" value="Genomic_DNA"/>
</dbReference>
<name>A0A1M5B9S9_9RHOB</name>